<dbReference type="GO" id="GO:0015171">
    <property type="term" value="F:amino acid transmembrane transporter activity"/>
    <property type="evidence" value="ECO:0007669"/>
    <property type="project" value="TreeGrafter"/>
</dbReference>
<evidence type="ECO:0000256" key="5">
    <source>
        <dbReference type="ARBA" id="ARBA00023136"/>
    </source>
</evidence>
<feature type="transmembrane region" description="Helical" evidence="6">
    <location>
        <begin position="161"/>
        <end position="182"/>
    </location>
</feature>
<evidence type="ECO:0000256" key="1">
    <source>
        <dbReference type="ARBA" id="ARBA00004651"/>
    </source>
</evidence>
<keyword evidence="5 6" id="KW-0472">Membrane</keyword>
<dbReference type="Proteomes" id="UP000275579">
    <property type="component" value="Chromosome"/>
</dbReference>
<evidence type="ECO:0000256" key="6">
    <source>
        <dbReference type="SAM" id="Phobius"/>
    </source>
</evidence>
<dbReference type="PANTHER" id="PTHR30086">
    <property type="entry name" value="ARGININE EXPORTER PROTEIN ARGO"/>
    <property type="match status" value="1"/>
</dbReference>
<dbReference type="EMBL" id="CP029042">
    <property type="protein sequence ID" value="AZS69777.1"/>
    <property type="molecule type" value="Genomic_DNA"/>
</dbReference>
<keyword evidence="3 6" id="KW-0812">Transmembrane</keyword>
<protein>
    <submittedName>
        <fullName evidence="7">LysE family translocator</fullName>
    </submittedName>
</protein>
<dbReference type="PANTHER" id="PTHR30086:SF20">
    <property type="entry name" value="ARGININE EXPORTER PROTEIN ARGO-RELATED"/>
    <property type="match status" value="1"/>
</dbReference>
<organism evidence="7 8">
    <name type="scientific">Streptomyces lydicus</name>
    <dbReference type="NCBI Taxonomy" id="47763"/>
    <lineage>
        <taxon>Bacteria</taxon>
        <taxon>Bacillati</taxon>
        <taxon>Actinomycetota</taxon>
        <taxon>Actinomycetes</taxon>
        <taxon>Kitasatosporales</taxon>
        <taxon>Streptomycetaceae</taxon>
        <taxon>Streptomyces</taxon>
    </lineage>
</organism>
<evidence type="ECO:0000313" key="8">
    <source>
        <dbReference type="Proteomes" id="UP000275579"/>
    </source>
</evidence>
<feature type="transmembrane region" description="Helical" evidence="6">
    <location>
        <begin position="73"/>
        <end position="91"/>
    </location>
</feature>
<keyword evidence="4 6" id="KW-1133">Transmembrane helix</keyword>
<evidence type="ECO:0000313" key="7">
    <source>
        <dbReference type="EMBL" id="AZS69777.1"/>
    </source>
</evidence>
<evidence type="ECO:0000256" key="4">
    <source>
        <dbReference type="ARBA" id="ARBA00022989"/>
    </source>
</evidence>
<dbReference type="GO" id="GO:0005886">
    <property type="term" value="C:plasma membrane"/>
    <property type="evidence" value="ECO:0007669"/>
    <property type="project" value="UniProtKB-SubCell"/>
</dbReference>
<dbReference type="RefSeq" id="WP_127149010.1">
    <property type="nucleotide sequence ID" value="NZ_CP029042.1"/>
</dbReference>
<proteinExistence type="predicted"/>
<dbReference type="PIRSF" id="PIRSF006324">
    <property type="entry name" value="LeuE"/>
    <property type="match status" value="1"/>
</dbReference>
<feature type="transmembrane region" description="Helical" evidence="6">
    <location>
        <begin position="44"/>
        <end position="66"/>
    </location>
</feature>
<gene>
    <name evidence="7" type="ORF">DDE74_01220</name>
</gene>
<feature type="transmembrane region" description="Helical" evidence="6">
    <location>
        <begin position="203"/>
        <end position="221"/>
    </location>
</feature>
<accession>A0A3S9Y453</accession>
<evidence type="ECO:0000256" key="3">
    <source>
        <dbReference type="ARBA" id="ARBA00022692"/>
    </source>
</evidence>
<dbReference type="InterPro" id="IPR001123">
    <property type="entry name" value="LeuE-type"/>
</dbReference>
<comment type="subcellular location">
    <subcellularLocation>
        <location evidence="1">Cell membrane</location>
        <topology evidence="1">Multi-pass membrane protein</topology>
    </subcellularLocation>
</comment>
<dbReference type="AlphaFoldDB" id="A0A3S9Y453"/>
<sequence>MLTATLAFTGVAALINLTPGLDTLLVVRTSVTHGRTGGRAAAVGIITGCLAWGLATAVGLTALLTASRLAYDALRIAGAGYLAWLGLSALWRCRRQMPHDGDERPKGVAVMATSDEEPAGSFAPGRGSAFRAGLGTNLLNPKAGIFYMSLIPQFIPHGAPVFGTTLLLTAIDVIELALWYWVVSSAASVLSERATRPSFRRRMEQLSGVTFLGFAAHLLLADRT</sequence>
<reference evidence="7 8" key="1">
    <citation type="submission" date="2018-04" db="EMBL/GenBank/DDBJ databases">
        <title>Complete genome sequences of Streptomyces lydicus strain WYEC and characterization of antagonistic properties of biological control agents.</title>
        <authorList>
            <person name="Mariita R.M."/>
            <person name="Sello J.K."/>
        </authorList>
    </citation>
    <scope>NUCLEOTIDE SEQUENCE [LARGE SCALE GENOMIC DNA]</scope>
    <source>
        <strain evidence="7 8">WYEC 108</strain>
    </source>
</reference>
<keyword evidence="2" id="KW-1003">Cell membrane</keyword>
<dbReference type="Pfam" id="PF01810">
    <property type="entry name" value="LysE"/>
    <property type="match status" value="1"/>
</dbReference>
<name>A0A3S9Y453_9ACTN</name>
<evidence type="ECO:0000256" key="2">
    <source>
        <dbReference type="ARBA" id="ARBA00022475"/>
    </source>
</evidence>